<evidence type="ECO:0000313" key="1">
    <source>
        <dbReference type="EMBL" id="ROV96802.1"/>
    </source>
</evidence>
<dbReference type="EMBL" id="LKEA01000031">
    <property type="protein sequence ID" value="ROV96802.1"/>
    <property type="molecule type" value="Genomic_DNA"/>
</dbReference>
<protein>
    <submittedName>
        <fullName evidence="1">Uncharacterized protein</fullName>
    </submittedName>
</protein>
<comment type="caution">
    <text evidence="1">The sequence shown here is derived from an EMBL/GenBank/DDBJ whole genome shotgun (WGS) entry which is preliminary data.</text>
</comment>
<keyword evidence="2" id="KW-1185">Reference proteome</keyword>
<reference evidence="1 2" key="1">
    <citation type="submission" date="2015-09" db="EMBL/GenBank/DDBJ databases">
        <title>Host preference determinants of Valsa canker pathogens revealed by comparative genomics.</title>
        <authorList>
            <person name="Yin Z."/>
            <person name="Huang L."/>
        </authorList>
    </citation>
    <scope>NUCLEOTIDE SEQUENCE [LARGE SCALE GENOMIC DNA]</scope>
    <source>
        <strain evidence="1 2">03-1</strain>
    </source>
</reference>
<gene>
    <name evidence="1" type="ORF">VMCG_07901</name>
</gene>
<evidence type="ECO:0000313" key="2">
    <source>
        <dbReference type="Proteomes" id="UP000283895"/>
    </source>
</evidence>
<dbReference type="AlphaFoldDB" id="A0A423W0H5"/>
<organism evidence="1 2">
    <name type="scientific">Cytospora schulzeri</name>
    <dbReference type="NCBI Taxonomy" id="448051"/>
    <lineage>
        <taxon>Eukaryota</taxon>
        <taxon>Fungi</taxon>
        <taxon>Dikarya</taxon>
        <taxon>Ascomycota</taxon>
        <taxon>Pezizomycotina</taxon>
        <taxon>Sordariomycetes</taxon>
        <taxon>Sordariomycetidae</taxon>
        <taxon>Diaporthales</taxon>
        <taxon>Cytosporaceae</taxon>
        <taxon>Cytospora</taxon>
    </lineage>
</organism>
<proteinExistence type="predicted"/>
<accession>A0A423W0H5</accession>
<dbReference type="Proteomes" id="UP000283895">
    <property type="component" value="Unassembled WGS sequence"/>
</dbReference>
<sequence length="140" mass="15498">MVMLSMLDEPMDCLLRYGLASLLEEAPSLAWPGKRSLSGKCREAVGRLVAFEYFQKALQPLVRTALCVASSGGPQPPHRYVATVARQWPAAHSLPPSQQGTKRTYPASAFPIDTRVCMLLLECHSMLWILSLMLPYISHA</sequence>
<name>A0A423W0H5_9PEZI</name>